<organism evidence="8 9">
    <name type="scientific">Schizopora paradoxa</name>
    <dbReference type="NCBI Taxonomy" id="27342"/>
    <lineage>
        <taxon>Eukaryota</taxon>
        <taxon>Fungi</taxon>
        <taxon>Dikarya</taxon>
        <taxon>Basidiomycota</taxon>
        <taxon>Agaricomycotina</taxon>
        <taxon>Agaricomycetes</taxon>
        <taxon>Hymenochaetales</taxon>
        <taxon>Schizoporaceae</taxon>
        <taxon>Schizopora</taxon>
    </lineage>
</organism>
<dbReference type="InterPro" id="IPR029071">
    <property type="entry name" value="Ubiquitin-like_domsf"/>
</dbReference>
<dbReference type="Pfam" id="PF00240">
    <property type="entry name" value="ubiquitin"/>
    <property type="match status" value="1"/>
</dbReference>
<feature type="region of interest" description="Disordered" evidence="5">
    <location>
        <begin position="470"/>
        <end position="489"/>
    </location>
</feature>
<dbReference type="EMBL" id="KQ086034">
    <property type="protein sequence ID" value="KLO10163.1"/>
    <property type="molecule type" value="Genomic_DNA"/>
</dbReference>
<dbReference type="GO" id="GO:0030968">
    <property type="term" value="P:endoplasmic reticulum unfolded protein response"/>
    <property type="evidence" value="ECO:0007669"/>
    <property type="project" value="TreeGrafter"/>
</dbReference>
<keyword evidence="4 6" id="KW-0472">Membrane</keyword>
<evidence type="ECO:0000256" key="6">
    <source>
        <dbReference type="SAM" id="Phobius"/>
    </source>
</evidence>
<dbReference type="STRING" id="27342.A0A0H2RL45"/>
<sequence>MSLISLTVELPQYARTFTVDVPQDGSVRDVKTAVSQVCPGQPRVDGQRLIVKGRILEDGELVQQVWKENESRVVHLAVHPASWSKGAPEAAPVPTNDQPVPVDGDPRVYIDVMQQLDELTNTIRTTERILRSRRPGTSSVASSAPCTYPSAPQYIVYLHFKALSTLSPDIQMPPRALASQRDSASAKLSVMAAGRSWPTIFDEEFPSADGTESKAKYSFSIIDGKPFLQLSTPDAEPSPSQQHAIRVLSYTFPLLSIRPRTYNRTVIRQRTDIVQQPQAAVQIRALPIRALLAPLILLGLRTLLLLYFFSPARKPLFSILLAAWVIYEAWGAVRGALGDLNDMPADGNAQQPAAAQNAAVGNAGAGAGAGVGNGGNDGAGARRADQPRPRNGLNLQRSTADTILSRLARINLAWEEYALAAPVNAEEPSFFTKAQGFVMLFFLTLYPDIWKRRVKALREREGRLRAEAIKRRTPTDENQTVGGGSEEVTRARQRLIETHERRRPWVKEYIQRVEQDEWIDD</sequence>
<dbReference type="PANTHER" id="PTHR12943:SF27">
    <property type="entry name" value="HOMOCYSTEINE-INDUCED ENDOPLASMIC RETICULUM PROTEIN, ISOFORM A"/>
    <property type="match status" value="1"/>
</dbReference>
<reference evidence="8 9" key="1">
    <citation type="submission" date="2015-04" db="EMBL/GenBank/DDBJ databases">
        <title>Complete genome sequence of Schizopora paradoxa KUC8140, a cosmopolitan wood degrader in East Asia.</title>
        <authorList>
            <consortium name="DOE Joint Genome Institute"/>
            <person name="Min B."/>
            <person name="Park H."/>
            <person name="Jang Y."/>
            <person name="Kim J.-J."/>
            <person name="Kim K.H."/>
            <person name="Pangilinan J."/>
            <person name="Lipzen A."/>
            <person name="Riley R."/>
            <person name="Grigoriev I.V."/>
            <person name="Spatafora J.W."/>
            <person name="Choi I.-G."/>
        </authorList>
    </citation>
    <scope>NUCLEOTIDE SEQUENCE [LARGE SCALE GENOMIC DNA]</scope>
    <source>
        <strain evidence="8 9">KUC8140</strain>
    </source>
</reference>
<evidence type="ECO:0000256" key="5">
    <source>
        <dbReference type="SAM" id="MobiDB-lite"/>
    </source>
</evidence>
<dbReference type="InterPro" id="IPR000626">
    <property type="entry name" value="Ubiquitin-like_dom"/>
</dbReference>
<dbReference type="InParanoid" id="A0A0H2RL45"/>
<evidence type="ECO:0000256" key="3">
    <source>
        <dbReference type="ARBA" id="ARBA00022989"/>
    </source>
</evidence>
<dbReference type="OrthoDB" id="21589at2759"/>
<accession>A0A0H2RL45</accession>
<keyword evidence="2 6" id="KW-0812">Transmembrane</keyword>
<evidence type="ECO:0000259" key="7">
    <source>
        <dbReference type="PROSITE" id="PS50053"/>
    </source>
</evidence>
<dbReference type="SMART" id="SM00213">
    <property type="entry name" value="UBQ"/>
    <property type="match status" value="1"/>
</dbReference>
<keyword evidence="3 6" id="KW-1133">Transmembrane helix</keyword>
<dbReference type="PANTHER" id="PTHR12943">
    <property type="entry name" value="HOMOCYSTEINE-RESPONSIVE ENDOPLASMIC RETICULUM-RESIDENT UNIQUITIN-LIKE DOMAIN HERPUD PROTEIN FAMILY MEMBER"/>
    <property type="match status" value="1"/>
</dbReference>
<evidence type="ECO:0000313" key="8">
    <source>
        <dbReference type="EMBL" id="KLO10163.1"/>
    </source>
</evidence>
<dbReference type="GO" id="GO:0016020">
    <property type="term" value="C:membrane"/>
    <property type="evidence" value="ECO:0007669"/>
    <property type="project" value="UniProtKB-SubCell"/>
</dbReference>
<dbReference type="AlphaFoldDB" id="A0A0H2RL45"/>
<evidence type="ECO:0000313" key="9">
    <source>
        <dbReference type="Proteomes" id="UP000053477"/>
    </source>
</evidence>
<dbReference type="SUPFAM" id="SSF54236">
    <property type="entry name" value="Ubiquitin-like"/>
    <property type="match status" value="1"/>
</dbReference>
<gene>
    <name evidence="8" type="ORF">SCHPADRAFT_878470</name>
</gene>
<feature type="transmembrane region" description="Helical" evidence="6">
    <location>
        <begin position="291"/>
        <end position="309"/>
    </location>
</feature>
<evidence type="ECO:0000256" key="1">
    <source>
        <dbReference type="ARBA" id="ARBA00004370"/>
    </source>
</evidence>
<feature type="transmembrane region" description="Helical" evidence="6">
    <location>
        <begin position="316"/>
        <end position="333"/>
    </location>
</feature>
<keyword evidence="9" id="KW-1185">Reference proteome</keyword>
<dbReference type="InterPro" id="IPR039751">
    <property type="entry name" value="HERPUD1/2"/>
</dbReference>
<evidence type="ECO:0000256" key="2">
    <source>
        <dbReference type="ARBA" id="ARBA00022692"/>
    </source>
</evidence>
<protein>
    <recommendedName>
        <fullName evidence="7">Ubiquitin-like domain-containing protein</fullName>
    </recommendedName>
</protein>
<feature type="domain" description="Ubiquitin-like" evidence="7">
    <location>
        <begin position="4"/>
        <end position="73"/>
    </location>
</feature>
<name>A0A0H2RL45_9AGAM</name>
<proteinExistence type="predicted"/>
<dbReference type="Gene3D" id="3.10.20.90">
    <property type="entry name" value="Phosphatidylinositol 3-kinase Catalytic Subunit, Chain A, domain 1"/>
    <property type="match status" value="1"/>
</dbReference>
<feature type="region of interest" description="Disordered" evidence="5">
    <location>
        <begin position="371"/>
        <end position="395"/>
    </location>
</feature>
<dbReference type="PROSITE" id="PS50053">
    <property type="entry name" value="UBIQUITIN_2"/>
    <property type="match status" value="1"/>
</dbReference>
<dbReference type="Proteomes" id="UP000053477">
    <property type="component" value="Unassembled WGS sequence"/>
</dbReference>
<evidence type="ECO:0000256" key="4">
    <source>
        <dbReference type="ARBA" id="ARBA00023136"/>
    </source>
</evidence>
<comment type="subcellular location">
    <subcellularLocation>
        <location evidence="1">Membrane</location>
    </subcellularLocation>
</comment>